<gene>
    <name evidence="1" type="ORF">J5V48_02550</name>
</gene>
<protein>
    <recommendedName>
        <fullName evidence="3">Esterase</fullName>
    </recommendedName>
</protein>
<dbReference type="Pfam" id="PF05728">
    <property type="entry name" value="UPF0227"/>
    <property type="match status" value="1"/>
</dbReference>
<accession>A0ABS7DEP2</accession>
<reference evidence="1 2" key="1">
    <citation type="submission" date="2021-03" db="EMBL/GenBank/DDBJ databases">
        <title>Succinivibrio sp. nov. isolated from feces of cow.</title>
        <authorList>
            <person name="Choi J.-Y."/>
        </authorList>
    </citation>
    <scope>NUCLEOTIDE SEQUENCE [LARGE SCALE GENOMIC DNA]</scope>
    <source>
        <strain evidence="1 2">AGMB01872</strain>
    </source>
</reference>
<dbReference type="RefSeq" id="WP_219936779.1">
    <property type="nucleotide sequence ID" value="NZ_JAGFNY010000004.1"/>
</dbReference>
<sequence length="196" mass="22731">MKIAYLHGFQSSSKARKATILKNELSNQYPNIEFVSLDFPDDIHKAVDFLKGFVKNEIKKGTELYLVGSSMGGFFSLVLQIEFDLKIALVNPCIYPSEFCIEHSLINVLLENFDTHEKFKITNEDIEYLKELEQSIKEYNPKKTSVYLQTGDEVLDYKKAKLFFKDAFVNIESGGSHTYDNFEKCIKQIVEFFKEY</sequence>
<dbReference type="InterPro" id="IPR008886">
    <property type="entry name" value="UPF0227/Esterase_YqiA"/>
</dbReference>
<dbReference type="SUPFAM" id="SSF53474">
    <property type="entry name" value="alpha/beta-Hydrolases"/>
    <property type="match status" value="1"/>
</dbReference>
<proteinExistence type="predicted"/>
<dbReference type="PANTHER" id="PTHR35602:SF3">
    <property type="entry name" value="ESTERASE YQIA"/>
    <property type="match status" value="1"/>
</dbReference>
<dbReference type="Proteomes" id="UP000731465">
    <property type="component" value="Unassembled WGS sequence"/>
</dbReference>
<evidence type="ECO:0000313" key="2">
    <source>
        <dbReference type="Proteomes" id="UP000731465"/>
    </source>
</evidence>
<evidence type="ECO:0000313" key="1">
    <source>
        <dbReference type="EMBL" id="MBW7569769.1"/>
    </source>
</evidence>
<dbReference type="Gene3D" id="3.40.50.1820">
    <property type="entry name" value="alpha/beta hydrolase"/>
    <property type="match status" value="1"/>
</dbReference>
<evidence type="ECO:0008006" key="3">
    <source>
        <dbReference type="Google" id="ProtNLM"/>
    </source>
</evidence>
<dbReference type="InterPro" id="IPR029058">
    <property type="entry name" value="AB_hydrolase_fold"/>
</dbReference>
<name>A0ABS7DEP2_9GAMM</name>
<dbReference type="EMBL" id="JAGFNY010000004">
    <property type="protein sequence ID" value="MBW7569769.1"/>
    <property type="molecule type" value="Genomic_DNA"/>
</dbReference>
<dbReference type="PANTHER" id="PTHR35602">
    <property type="entry name" value="ESTERASE YQIA-RELATED"/>
    <property type="match status" value="1"/>
</dbReference>
<organism evidence="1 2">
    <name type="scientific">Succinivibrio faecicola</name>
    <dbReference type="NCBI Taxonomy" id="2820300"/>
    <lineage>
        <taxon>Bacteria</taxon>
        <taxon>Pseudomonadati</taxon>
        <taxon>Pseudomonadota</taxon>
        <taxon>Gammaproteobacteria</taxon>
        <taxon>Aeromonadales</taxon>
        <taxon>Succinivibrionaceae</taxon>
        <taxon>Succinivibrio</taxon>
    </lineage>
</organism>
<keyword evidence="2" id="KW-1185">Reference proteome</keyword>
<comment type="caution">
    <text evidence="1">The sequence shown here is derived from an EMBL/GenBank/DDBJ whole genome shotgun (WGS) entry which is preliminary data.</text>
</comment>